<evidence type="ECO:0000313" key="1">
    <source>
        <dbReference type="EMBL" id="VFU35034.1"/>
    </source>
</evidence>
<organism evidence="1">
    <name type="scientific">Salix viminalis</name>
    <name type="common">Common osier</name>
    <name type="synonym">Basket willow</name>
    <dbReference type="NCBI Taxonomy" id="40686"/>
    <lineage>
        <taxon>Eukaryota</taxon>
        <taxon>Viridiplantae</taxon>
        <taxon>Streptophyta</taxon>
        <taxon>Embryophyta</taxon>
        <taxon>Tracheophyta</taxon>
        <taxon>Spermatophyta</taxon>
        <taxon>Magnoliopsida</taxon>
        <taxon>eudicotyledons</taxon>
        <taxon>Gunneridae</taxon>
        <taxon>Pentapetalae</taxon>
        <taxon>rosids</taxon>
        <taxon>fabids</taxon>
        <taxon>Malpighiales</taxon>
        <taxon>Salicaceae</taxon>
        <taxon>Saliceae</taxon>
        <taxon>Salix</taxon>
    </lineage>
</organism>
<sequence>MIKPISSILEIEALKRIIEEVSILRSEDHNDIEMAIASKEKPVLPVEPQLAYSPVCTFSKQENFTVASEERSNVGFRLGGNITPVFWIWSPRSSWCPSICSAHMDDIWIFDLRSN</sequence>
<name>A0A6N2LHS4_SALVM</name>
<protein>
    <submittedName>
        <fullName evidence="1">Uncharacterized protein</fullName>
    </submittedName>
</protein>
<accession>A0A6N2LHS4</accession>
<reference evidence="1" key="1">
    <citation type="submission" date="2019-03" db="EMBL/GenBank/DDBJ databases">
        <authorList>
            <person name="Mank J."/>
            <person name="Almeida P."/>
        </authorList>
    </citation>
    <scope>NUCLEOTIDE SEQUENCE</scope>
    <source>
        <strain evidence="1">78183</strain>
    </source>
</reference>
<proteinExistence type="predicted"/>
<dbReference type="AlphaFoldDB" id="A0A6N2LHS4"/>
<dbReference type="EMBL" id="CAADRP010001112">
    <property type="protein sequence ID" value="VFU35034.1"/>
    <property type="molecule type" value="Genomic_DNA"/>
</dbReference>
<gene>
    <name evidence="1" type="ORF">SVIM_LOCUS172622</name>
</gene>